<protein>
    <submittedName>
        <fullName evidence="1">SRPBCC domain-containing protein</fullName>
    </submittedName>
</protein>
<dbReference type="CDD" id="cd07814">
    <property type="entry name" value="SRPBCC_CalC_Aha1-like"/>
    <property type="match status" value="1"/>
</dbReference>
<dbReference type="EMBL" id="JAPCHY010000011">
    <property type="protein sequence ID" value="MCW4473467.1"/>
    <property type="molecule type" value="Genomic_DNA"/>
</dbReference>
<keyword evidence="2" id="KW-1185">Reference proteome</keyword>
<dbReference type="Gene3D" id="3.30.530.20">
    <property type="match status" value="1"/>
</dbReference>
<gene>
    <name evidence="1" type="ORF">OK345_13250</name>
</gene>
<reference evidence="1 2" key="1">
    <citation type="submission" date="2022-10" db="EMBL/GenBank/DDBJ databases">
        <title>Xanthomonas sp. H13-6.</title>
        <authorList>
            <person name="Liu X."/>
            <person name="Deng Z."/>
            <person name="Jiang Y."/>
            <person name="Yu T."/>
            <person name="Ai J."/>
        </authorList>
    </citation>
    <scope>NUCLEOTIDE SEQUENCE [LARGE SCALE GENOMIC DNA]</scope>
    <source>
        <strain evidence="1 2">H13-6</strain>
    </source>
</reference>
<evidence type="ECO:0000313" key="1">
    <source>
        <dbReference type="EMBL" id="MCW4473467.1"/>
    </source>
</evidence>
<proteinExistence type="predicted"/>
<dbReference type="Proteomes" id="UP001209922">
    <property type="component" value="Unassembled WGS sequence"/>
</dbReference>
<sequence>MASIHHQIWIDAPVATVYGALVDAEGLGRWWAPHSESEEDGTRVLAHSPGPAHGLVRMKVLEALPDRRIRWEIVSDHPLQSPASAWTGTHVCFDLSRRASLGHWRGMDKEGEPFTVVEFRHIGWDPENEFLGFCSQAWAETLLMLKQWAEAQTRHD</sequence>
<dbReference type="Pfam" id="PF10604">
    <property type="entry name" value="Polyketide_cyc2"/>
    <property type="match status" value="1"/>
</dbReference>
<organism evidence="1 2">
    <name type="scientific">Xanthomonas chitinilytica</name>
    <dbReference type="NCBI Taxonomy" id="2989819"/>
    <lineage>
        <taxon>Bacteria</taxon>
        <taxon>Pseudomonadati</taxon>
        <taxon>Pseudomonadota</taxon>
        <taxon>Gammaproteobacteria</taxon>
        <taxon>Lysobacterales</taxon>
        <taxon>Lysobacteraceae</taxon>
        <taxon>Xanthomonas</taxon>
    </lineage>
</organism>
<comment type="caution">
    <text evidence="1">The sequence shown here is derived from an EMBL/GenBank/DDBJ whole genome shotgun (WGS) entry which is preliminary data.</text>
</comment>
<dbReference type="InterPro" id="IPR023393">
    <property type="entry name" value="START-like_dom_sf"/>
</dbReference>
<dbReference type="InterPro" id="IPR019587">
    <property type="entry name" value="Polyketide_cyclase/dehydratase"/>
</dbReference>
<accession>A0ABT3JYA3</accession>
<evidence type="ECO:0000313" key="2">
    <source>
        <dbReference type="Proteomes" id="UP001209922"/>
    </source>
</evidence>
<dbReference type="RefSeq" id="WP_265128451.1">
    <property type="nucleotide sequence ID" value="NZ_JAPCHY010000011.1"/>
</dbReference>
<dbReference type="SUPFAM" id="SSF55961">
    <property type="entry name" value="Bet v1-like"/>
    <property type="match status" value="1"/>
</dbReference>
<name>A0ABT3JYA3_9XANT</name>